<sequence length="72" mass="7439">MGGTGSPSTLPYIQGGQSARTASMVAVLHPGCVVIVLRRTDYVFPLSASCSNVGPHGFRIRVQGQGHSAVAE</sequence>
<proteinExistence type="predicted"/>
<name>A0ABR1BC11_POLSC</name>
<accession>A0ABR1BC11</accession>
<comment type="caution">
    <text evidence="1">The sequence shown here is derived from an EMBL/GenBank/DDBJ whole genome shotgun (WGS) entry which is preliminary data.</text>
</comment>
<evidence type="ECO:0008006" key="3">
    <source>
        <dbReference type="Google" id="ProtNLM"/>
    </source>
</evidence>
<dbReference type="Proteomes" id="UP001359485">
    <property type="component" value="Unassembled WGS sequence"/>
</dbReference>
<gene>
    <name evidence="1" type="ORF">RUM44_008326</name>
</gene>
<reference evidence="1 2" key="1">
    <citation type="submission" date="2023-09" db="EMBL/GenBank/DDBJ databases">
        <title>Genomes of two closely related lineages of the louse Polyplax serrata with different host specificities.</title>
        <authorList>
            <person name="Martinu J."/>
            <person name="Tarabai H."/>
            <person name="Stefka J."/>
            <person name="Hypsa V."/>
        </authorList>
    </citation>
    <scope>NUCLEOTIDE SEQUENCE [LARGE SCALE GENOMIC DNA]</scope>
    <source>
        <strain evidence="1">98ZLc_SE</strain>
    </source>
</reference>
<dbReference type="EMBL" id="JAWJWF010000002">
    <property type="protein sequence ID" value="KAK6637904.1"/>
    <property type="molecule type" value="Genomic_DNA"/>
</dbReference>
<protein>
    <recommendedName>
        <fullName evidence="3">Peptidase S33 tripeptidyl aminopeptidase-like C-terminal domain-containing protein</fullName>
    </recommendedName>
</protein>
<keyword evidence="2" id="KW-1185">Reference proteome</keyword>
<evidence type="ECO:0000313" key="2">
    <source>
        <dbReference type="Proteomes" id="UP001359485"/>
    </source>
</evidence>
<organism evidence="1 2">
    <name type="scientific">Polyplax serrata</name>
    <name type="common">Common mouse louse</name>
    <dbReference type="NCBI Taxonomy" id="468196"/>
    <lineage>
        <taxon>Eukaryota</taxon>
        <taxon>Metazoa</taxon>
        <taxon>Ecdysozoa</taxon>
        <taxon>Arthropoda</taxon>
        <taxon>Hexapoda</taxon>
        <taxon>Insecta</taxon>
        <taxon>Pterygota</taxon>
        <taxon>Neoptera</taxon>
        <taxon>Paraneoptera</taxon>
        <taxon>Psocodea</taxon>
        <taxon>Troctomorpha</taxon>
        <taxon>Phthiraptera</taxon>
        <taxon>Anoplura</taxon>
        <taxon>Polyplacidae</taxon>
        <taxon>Polyplax</taxon>
    </lineage>
</organism>
<evidence type="ECO:0000313" key="1">
    <source>
        <dbReference type="EMBL" id="KAK6637904.1"/>
    </source>
</evidence>